<reference evidence="1" key="1">
    <citation type="journal article" date="2023" name="Comput. Struct. Biotechnol. J.">
        <title>Discovery of a novel marine Bacteroidetes with a rich repertoire of carbohydrate-active enzymes.</title>
        <authorList>
            <person name="Chen B."/>
            <person name="Liu G."/>
            <person name="Chen Q."/>
            <person name="Wang H."/>
            <person name="Liu L."/>
            <person name="Tang K."/>
        </authorList>
    </citation>
    <scope>NUCLEOTIDE SEQUENCE</scope>
    <source>
        <strain evidence="1">TK19036</strain>
    </source>
</reference>
<name>A0AA49JHW5_9BACT</name>
<sequence>MTTINNINPALFVDQENVTIPYSAATLQLNSVIMQRDTTPFSNIGSGKFRRLFNRHVPAFRR</sequence>
<dbReference type="AlphaFoldDB" id="A0AA49JHW5"/>
<dbReference type="EMBL" id="CP120682">
    <property type="protein sequence ID" value="WKN38980.1"/>
    <property type="molecule type" value="Genomic_DNA"/>
</dbReference>
<proteinExistence type="predicted"/>
<accession>A0AA49JHW5</accession>
<reference evidence="1" key="2">
    <citation type="journal article" date="2024" name="Antonie Van Leeuwenhoek">
        <title>Roseihalotalea indica gen. nov., sp. nov., a halophilic Bacteroidetes from mesopelagic Southwest Indian Ocean with higher carbohydrate metabolic potential.</title>
        <authorList>
            <person name="Chen B."/>
            <person name="Zhang M."/>
            <person name="Lin D."/>
            <person name="Ye J."/>
            <person name="Tang K."/>
        </authorList>
    </citation>
    <scope>NUCLEOTIDE SEQUENCE</scope>
    <source>
        <strain evidence="1">TK19036</strain>
    </source>
</reference>
<gene>
    <name evidence="1" type="ORF">K4G66_09725</name>
</gene>
<protein>
    <submittedName>
        <fullName evidence="1">Uncharacterized protein</fullName>
    </submittedName>
</protein>
<evidence type="ECO:0000313" key="1">
    <source>
        <dbReference type="EMBL" id="WKN38980.1"/>
    </source>
</evidence>
<organism evidence="1">
    <name type="scientific">Roseihalotalea indica</name>
    <dbReference type="NCBI Taxonomy" id="2867963"/>
    <lineage>
        <taxon>Bacteria</taxon>
        <taxon>Pseudomonadati</taxon>
        <taxon>Bacteroidota</taxon>
        <taxon>Cytophagia</taxon>
        <taxon>Cytophagales</taxon>
        <taxon>Catalimonadaceae</taxon>
        <taxon>Roseihalotalea</taxon>
    </lineage>
</organism>